<evidence type="ECO:0000313" key="3">
    <source>
        <dbReference type="Proteomes" id="UP001594351"/>
    </source>
</evidence>
<dbReference type="InterPro" id="IPR052724">
    <property type="entry name" value="GT117_domain-containing"/>
</dbReference>
<gene>
    <name evidence="2" type="ORF">ACFL27_20935</name>
</gene>
<feature type="transmembrane region" description="Helical" evidence="1">
    <location>
        <begin position="307"/>
        <end position="327"/>
    </location>
</feature>
<comment type="caution">
    <text evidence="2">The sequence shown here is derived from an EMBL/GenBank/DDBJ whole genome shotgun (WGS) entry which is preliminary data.</text>
</comment>
<feature type="transmembrane region" description="Helical" evidence="1">
    <location>
        <begin position="21"/>
        <end position="40"/>
    </location>
</feature>
<dbReference type="EMBL" id="JBHPBY010000348">
    <property type="protein sequence ID" value="MFC1852672.1"/>
    <property type="molecule type" value="Genomic_DNA"/>
</dbReference>
<proteinExistence type="predicted"/>
<keyword evidence="3" id="KW-1185">Reference proteome</keyword>
<organism evidence="2 3">
    <name type="scientific">candidate division CSSED10-310 bacterium</name>
    <dbReference type="NCBI Taxonomy" id="2855610"/>
    <lineage>
        <taxon>Bacteria</taxon>
        <taxon>Bacteria division CSSED10-310</taxon>
    </lineage>
</organism>
<feature type="transmembrane region" description="Helical" evidence="1">
    <location>
        <begin position="144"/>
        <end position="164"/>
    </location>
</feature>
<evidence type="ECO:0000313" key="2">
    <source>
        <dbReference type="EMBL" id="MFC1852672.1"/>
    </source>
</evidence>
<feature type="transmembrane region" description="Helical" evidence="1">
    <location>
        <begin position="277"/>
        <end position="300"/>
    </location>
</feature>
<keyword evidence="1" id="KW-0812">Transmembrane</keyword>
<feature type="transmembrane region" description="Helical" evidence="1">
    <location>
        <begin position="333"/>
        <end position="352"/>
    </location>
</feature>
<feature type="transmembrane region" description="Helical" evidence="1">
    <location>
        <begin position="213"/>
        <end position="232"/>
    </location>
</feature>
<feature type="transmembrane region" description="Helical" evidence="1">
    <location>
        <begin position="170"/>
        <end position="201"/>
    </location>
</feature>
<feature type="transmembrane region" description="Helical" evidence="1">
    <location>
        <begin position="95"/>
        <end position="114"/>
    </location>
</feature>
<accession>A0ABV6Z2I8</accession>
<dbReference type="Pfam" id="PF11028">
    <property type="entry name" value="TMEM260-like"/>
    <property type="match status" value="1"/>
</dbReference>
<dbReference type="Proteomes" id="UP001594351">
    <property type="component" value="Unassembled WGS sequence"/>
</dbReference>
<evidence type="ECO:0000256" key="1">
    <source>
        <dbReference type="SAM" id="Phobius"/>
    </source>
</evidence>
<feature type="transmembrane region" description="Helical" evidence="1">
    <location>
        <begin position="120"/>
        <end position="137"/>
    </location>
</feature>
<dbReference type="InterPro" id="IPR021280">
    <property type="entry name" value="TMEM260-like"/>
</dbReference>
<keyword evidence="1" id="KW-1133">Transmembrane helix</keyword>
<dbReference type="PANTHER" id="PTHR16214:SF3">
    <property type="entry name" value="TRANSMEMBRANE PROTEIN 260"/>
    <property type="match status" value="1"/>
</dbReference>
<dbReference type="PANTHER" id="PTHR16214">
    <property type="entry name" value="TRANSMEMBRANE PROTEIN 260"/>
    <property type="match status" value="1"/>
</dbReference>
<sequence>MVTPHVAGSNLAPEYLRSKRIADLGYCFGILFLAGGAYYFSLLPGVGHSGDTTKFQFVGKILGSPHSTGYPLYLILNYLFVHLFPVGTTAFRANLLSSLFSVGAVVTLYGTLQLLFPERFIAFIASLIFAFSPLFWSQSIIAEVYSLHALMMLLTIMGLVKWYLTASRTYLLLGLGFYALAFGNHLSSILLGPALIFLILATRWRVIFDWKNIASILLFFTFSGLQYGYFFWRTAAPETPYLEMQVSSLSQLIWYLKGAQFQNLMFVFSWSEILKRFLTFCSLFWAQFHILTLVIPLGIITFKKYKLSLFLILYFIFNTIYALNYNIPDFEVYLIPSFLVAAIFLGLGMDYIWDRVFQGKRRNLGLLLGFLPLCFLVLNFAAVSQRHNTGSGQDIRFALQQVNRDALIISPDYHYSVFFWYYLIGENLQETGNIYLLHHFTAKMVKEYVENEQPINLPEQRIHTPTALNVYCFSPQQDYARDIMRHILLKLNDLNLKILKRSDLLFLIRPRLEFADAAVRKNYILQKKLDFSDPAAEKYLDIGWSYAEEWGRWATGTVSQIFFALPQKRAYEMSLTIKSGLHSTSKQAVSIYLNNILLQELELPPGQWKTTKVTLPVESIKGTVETLRFTTSLQQPEISDANRHPFGVKYLKFLPKSD</sequence>
<protein>
    <submittedName>
        <fullName evidence="2">DUF2723 domain-containing protein</fullName>
    </submittedName>
</protein>
<name>A0ABV6Z2I8_UNCC1</name>
<feature type="transmembrane region" description="Helical" evidence="1">
    <location>
        <begin position="70"/>
        <end position="88"/>
    </location>
</feature>
<reference evidence="2 3" key="1">
    <citation type="submission" date="2024-09" db="EMBL/GenBank/DDBJ databases">
        <title>Laminarin stimulates single cell rates of sulfate reduction while oxygen inhibits transcriptomic activity in coastal marine sediment.</title>
        <authorList>
            <person name="Lindsay M."/>
            <person name="Orcutt B."/>
            <person name="Emerson D."/>
            <person name="Stepanauskas R."/>
            <person name="D'Angelo T."/>
        </authorList>
    </citation>
    <scope>NUCLEOTIDE SEQUENCE [LARGE SCALE GENOMIC DNA]</scope>
    <source>
        <strain evidence="2">SAG AM-311-K15</strain>
    </source>
</reference>
<keyword evidence="1" id="KW-0472">Membrane</keyword>
<feature type="transmembrane region" description="Helical" evidence="1">
    <location>
        <begin position="364"/>
        <end position="383"/>
    </location>
</feature>